<dbReference type="Proteomes" id="UP001549145">
    <property type="component" value="Unassembled WGS sequence"/>
</dbReference>
<reference evidence="1 2" key="1">
    <citation type="submission" date="2024-06" db="EMBL/GenBank/DDBJ databases">
        <title>Genomic Encyclopedia of Type Strains, Phase IV (KMG-IV): sequencing the most valuable type-strain genomes for metagenomic binning, comparative biology and taxonomic classification.</title>
        <authorList>
            <person name="Goeker M."/>
        </authorList>
    </citation>
    <scope>NUCLEOTIDE SEQUENCE [LARGE SCALE GENOMIC DNA]</scope>
    <source>
        <strain evidence="1 2">DSM 21331</strain>
    </source>
</reference>
<gene>
    <name evidence="1" type="ORF">ABID43_001711</name>
</gene>
<accession>A0ABV2L5P3</accession>
<proteinExistence type="predicted"/>
<name>A0ABV2L5P3_9HYPH</name>
<organism evidence="1 2">
    <name type="scientific">Methylobacterium goesingense</name>
    <dbReference type="NCBI Taxonomy" id="243690"/>
    <lineage>
        <taxon>Bacteria</taxon>
        <taxon>Pseudomonadati</taxon>
        <taxon>Pseudomonadota</taxon>
        <taxon>Alphaproteobacteria</taxon>
        <taxon>Hyphomicrobiales</taxon>
        <taxon>Methylobacteriaceae</taxon>
        <taxon>Methylobacterium</taxon>
    </lineage>
</organism>
<evidence type="ECO:0000313" key="1">
    <source>
        <dbReference type="EMBL" id="MET3692180.1"/>
    </source>
</evidence>
<dbReference type="EMBL" id="JBEPMM010000003">
    <property type="protein sequence ID" value="MET3692180.1"/>
    <property type="molecule type" value="Genomic_DNA"/>
</dbReference>
<evidence type="ECO:0000313" key="2">
    <source>
        <dbReference type="Proteomes" id="UP001549145"/>
    </source>
</evidence>
<comment type="caution">
    <text evidence="1">The sequence shown here is derived from an EMBL/GenBank/DDBJ whole genome shotgun (WGS) entry which is preliminary data.</text>
</comment>
<keyword evidence="2" id="KW-1185">Reference proteome</keyword>
<evidence type="ECO:0008006" key="3">
    <source>
        <dbReference type="Google" id="ProtNLM"/>
    </source>
</evidence>
<protein>
    <recommendedName>
        <fullName evidence="3">Transposase</fullName>
    </recommendedName>
</protein>
<sequence length="37" mass="4400">MQRMDERKERTRGLTDDQEAKRFVALPADYQIVVDFA</sequence>